<gene>
    <name evidence="1" type="ORF">ParaMal1_00038</name>
</gene>
<name>A0AAF0FHZ7_9CAUD</name>
<sequence length="82" mass="9150">MKEADIIYRTKAALTFAARGGLRASLFIDSVSDDADMLMVEVLKGVPKSQKNIIEQAITEWRVDHAWLKGMPDTVQEAIDQT</sequence>
<protein>
    <submittedName>
        <fullName evidence="1">Uncharacterized protein</fullName>
    </submittedName>
</protein>
<organism evidence="1 2">
    <name type="scientific">Paracoccus phage ParMal1</name>
    <dbReference type="NCBI Taxonomy" id="3032416"/>
    <lineage>
        <taxon>Viruses</taxon>
        <taxon>Duplodnaviria</taxon>
        <taxon>Heunggongvirae</taxon>
        <taxon>Uroviricota</taxon>
        <taxon>Caudoviricetes</taxon>
        <taxon>Autographivirales</taxon>
        <taxon>Autographivirales incertae sedis</taxon>
        <taxon>Mallvirus</taxon>
        <taxon>Mallvirus ParMal1</taxon>
    </lineage>
</organism>
<evidence type="ECO:0000313" key="2">
    <source>
        <dbReference type="Proteomes" id="UP001216172"/>
    </source>
</evidence>
<reference evidence="1" key="1">
    <citation type="submission" date="2023-02" db="EMBL/GenBank/DDBJ databases">
        <authorList>
            <person name="Rihtman B."/>
        </authorList>
    </citation>
    <scope>NUCLEOTIDE SEQUENCE</scope>
</reference>
<evidence type="ECO:0000313" key="1">
    <source>
        <dbReference type="EMBL" id="WFG40922.1"/>
    </source>
</evidence>
<proteinExistence type="predicted"/>
<dbReference type="Proteomes" id="UP001216172">
    <property type="component" value="Segment"/>
</dbReference>
<keyword evidence="2" id="KW-1185">Reference proteome</keyword>
<accession>A0AAF0FHZ7</accession>
<dbReference type="EMBL" id="OQ376858">
    <property type="protein sequence ID" value="WFG40922.1"/>
    <property type="molecule type" value="Genomic_DNA"/>
</dbReference>